<feature type="transmembrane region" description="Helical" evidence="1">
    <location>
        <begin position="195"/>
        <end position="216"/>
    </location>
</feature>
<feature type="transmembrane region" description="Helical" evidence="1">
    <location>
        <begin position="397"/>
        <end position="417"/>
    </location>
</feature>
<feature type="transmembrane region" description="Helical" evidence="1">
    <location>
        <begin position="489"/>
        <end position="510"/>
    </location>
</feature>
<proteinExistence type="predicted"/>
<keyword evidence="1" id="KW-0812">Transmembrane</keyword>
<evidence type="ECO:0008006" key="4">
    <source>
        <dbReference type="Google" id="ProtNLM"/>
    </source>
</evidence>
<organism evidence="2 3">
    <name type="scientific">Undibacterium terreum</name>
    <dbReference type="NCBI Taxonomy" id="1224302"/>
    <lineage>
        <taxon>Bacteria</taxon>
        <taxon>Pseudomonadati</taxon>
        <taxon>Pseudomonadota</taxon>
        <taxon>Betaproteobacteria</taxon>
        <taxon>Burkholderiales</taxon>
        <taxon>Oxalobacteraceae</taxon>
        <taxon>Undibacterium</taxon>
    </lineage>
</organism>
<protein>
    <recommendedName>
        <fullName evidence="4">ABC-2 type transport system permease protein</fullName>
    </recommendedName>
</protein>
<dbReference type="Proteomes" id="UP000637423">
    <property type="component" value="Unassembled WGS sequence"/>
</dbReference>
<feature type="transmembrane region" description="Helical" evidence="1">
    <location>
        <begin position="352"/>
        <end position="376"/>
    </location>
</feature>
<comment type="caution">
    <text evidence="2">The sequence shown here is derived from an EMBL/GenBank/DDBJ whole genome shotgun (WGS) entry which is preliminary data.</text>
</comment>
<feature type="transmembrane region" description="Helical" evidence="1">
    <location>
        <begin position="41"/>
        <end position="62"/>
    </location>
</feature>
<feature type="transmembrane region" description="Helical" evidence="1">
    <location>
        <begin position="125"/>
        <end position="146"/>
    </location>
</feature>
<feature type="transmembrane region" description="Helical" evidence="1">
    <location>
        <begin position="82"/>
        <end position="104"/>
    </location>
</feature>
<feature type="transmembrane region" description="Helical" evidence="1">
    <location>
        <begin position="327"/>
        <end position="346"/>
    </location>
</feature>
<keyword evidence="1" id="KW-0472">Membrane</keyword>
<evidence type="ECO:0000313" key="2">
    <source>
        <dbReference type="EMBL" id="GGC86393.1"/>
    </source>
</evidence>
<reference evidence="2" key="2">
    <citation type="submission" date="2020-09" db="EMBL/GenBank/DDBJ databases">
        <authorList>
            <person name="Sun Q."/>
            <person name="Zhou Y."/>
        </authorList>
    </citation>
    <scope>NUCLEOTIDE SEQUENCE</scope>
    <source>
        <strain evidence="2">CGMCC 1.10998</strain>
    </source>
</reference>
<feature type="transmembrane region" description="Helical" evidence="1">
    <location>
        <begin position="158"/>
        <end position="183"/>
    </location>
</feature>
<evidence type="ECO:0000313" key="3">
    <source>
        <dbReference type="Proteomes" id="UP000637423"/>
    </source>
</evidence>
<dbReference type="RefSeq" id="WP_188567626.1">
    <property type="nucleotide sequence ID" value="NZ_BMED01000004.1"/>
</dbReference>
<feature type="transmembrane region" description="Helical" evidence="1">
    <location>
        <begin position="258"/>
        <end position="276"/>
    </location>
</feature>
<keyword evidence="3" id="KW-1185">Reference proteome</keyword>
<dbReference type="AlphaFoldDB" id="A0A916UUZ8"/>
<accession>A0A916UUZ8</accession>
<name>A0A916UUZ8_9BURK</name>
<reference evidence="2" key="1">
    <citation type="journal article" date="2014" name="Int. J. Syst. Evol. Microbiol.">
        <title>Complete genome sequence of Corynebacterium casei LMG S-19264T (=DSM 44701T), isolated from a smear-ripened cheese.</title>
        <authorList>
            <consortium name="US DOE Joint Genome Institute (JGI-PGF)"/>
            <person name="Walter F."/>
            <person name="Albersmeier A."/>
            <person name="Kalinowski J."/>
            <person name="Ruckert C."/>
        </authorList>
    </citation>
    <scope>NUCLEOTIDE SEQUENCE</scope>
    <source>
        <strain evidence="2">CGMCC 1.10998</strain>
    </source>
</reference>
<feature type="transmembrane region" description="Helical" evidence="1">
    <location>
        <begin position="423"/>
        <end position="443"/>
    </location>
</feature>
<dbReference type="EMBL" id="BMED01000004">
    <property type="protein sequence ID" value="GGC86393.1"/>
    <property type="molecule type" value="Genomic_DNA"/>
</dbReference>
<evidence type="ECO:0000256" key="1">
    <source>
        <dbReference type="SAM" id="Phobius"/>
    </source>
</evidence>
<keyword evidence="1" id="KW-1133">Transmembrane helix</keyword>
<sequence>MSAWALKAGGTAWLLRHEFRLFFYELGSSHSAKSKRRGISIWKGLMLALALLGLHFLVWSMLRAMPPLTQEPAIQLIRIAGLALVVVFSFMLSLGLSSSVKALFERGDLDLLLSSPLRSRHIFTVRLLSITLGVAAIFLVFLTPFAHVGLLLGQPRWLGIYPVLLSMALMASSLSILLTLLLVKLIGVRRTRTVAQLLGALSGAVIFLATQSFNAFGQSFRSTLLARLNPLFDAGAALGPGSAIWLPARALFGSPLELLLFGTSGLAVFMLTVHFTHRFFVQGVQQASGVLHTSRRPLGPLRFTFREGIWSSVLAKEWRLILRDPHLISQVFMQLLYMLPLFFLVFLKKDVLLQGVAASITFLSTSLASSLTWIIVSAEEAPDLLNIAPARPASIRNAKLAAAIIPVLTLVMPALLWLIAKDWAGGLVLAAVLCAAMLSVSLTNSWLAKPGARAQFNKRGASQWMANISETLIGMAWAGTAYFGVQFSALSLLLLAAALSVLGLACLMRIKRAV</sequence>
<gene>
    <name evidence="2" type="ORF">GCM10011396_37120</name>
</gene>